<evidence type="ECO:0000259" key="3">
    <source>
        <dbReference type="Pfam" id="PF00171"/>
    </source>
</evidence>
<reference evidence="4" key="1">
    <citation type="submission" date="2019-03" db="EMBL/GenBank/DDBJ databases">
        <authorList>
            <person name="Mank J."/>
            <person name="Almeida P."/>
        </authorList>
    </citation>
    <scope>NUCLEOTIDE SEQUENCE</scope>
    <source>
        <strain evidence="4">78183</strain>
    </source>
</reference>
<dbReference type="SUPFAM" id="SSF53720">
    <property type="entry name" value="ALDH-like"/>
    <property type="match status" value="1"/>
</dbReference>
<dbReference type="PANTHER" id="PTHR43570">
    <property type="entry name" value="ALDEHYDE DEHYDROGENASE"/>
    <property type="match status" value="1"/>
</dbReference>
<dbReference type="GO" id="GO:0005737">
    <property type="term" value="C:cytoplasm"/>
    <property type="evidence" value="ECO:0007669"/>
    <property type="project" value="TreeGrafter"/>
</dbReference>
<dbReference type="InterPro" id="IPR015590">
    <property type="entry name" value="Aldehyde_DH_dom"/>
</dbReference>
<dbReference type="InterPro" id="IPR016162">
    <property type="entry name" value="Ald_DH_N"/>
</dbReference>
<dbReference type="GO" id="GO:0006081">
    <property type="term" value="P:aldehyde metabolic process"/>
    <property type="evidence" value="ECO:0007669"/>
    <property type="project" value="InterPro"/>
</dbReference>
<sequence length="346" mass="39235">MSSPPMELSFYLSLRLLCSISIIEHSTVRPNSTFKYFNEGEFGEFLTEYRATFRPLDITESEVEIAEALCLGSQLRKPVRENTTLTFSADGKRMVIWRSMTPGETLFGKVLTRLLTPSWWVNVFELESPNSPKPYICYTFDWFSVEKGRLQYVTLNSSPNTDENFNDLLFELSTGSVTLLSRPNYNSTLSFLRLGIDGIYTFNDMVRSRSWEVTFTLFSREVARYLGERVPVSKIEDSFDIINSGTKPLAAYLFTNNKKLKQQFLMSVSARGVVINDTALHLAVHSLPFGGVGESGMGSYHGKFSFDAFTHKKACSCVSKFCRRCICEISAIHTGKAKVDEGFNHW</sequence>
<evidence type="ECO:0000256" key="2">
    <source>
        <dbReference type="ARBA" id="ARBA00023002"/>
    </source>
</evidence>
<dbReference type="InterPro" id="IPR016161">
    <property type="entry name" value="Ald_DH/histidinol_DH"/>
</dbReference>
<feature type="domain" description="Aldehyde dehydrogenase" evidence="3">
    <location>
        <begin position="231"/>
        <end position="314"/>
    </location>
</feature>
<comment type="similarity">
    <text evidence="1">Belongs to the aldehyde dehydrogenase family.</text>
</comment>
<name>A0A6N2NH38_SALVM</name>
<dbReference type="InterPro" id="IPR012394">
    <property type="entry name" value="Aldehyde_DH_NAD(P)"/>
</dbReference>
<dbReference type="AlphaFoldDB" id="A0A6N2NH38"/>
<keyword evidence="2" id="KW-0560">Oxidoreductase</keyword>
<evidence type="ECO:0000313" key="4">
    <source>
        <dbReference type="EMBL" id="VFU64905.1"/>
    </source>
</evidence>
<dbReference type="Gene3D" id="3.40.309.10">
    <property type="entry name" value="Aldehyde Dehydrogenase, Chain A, domain 2"/>
    <property type="match status" value="1"/>
</dbReference>
<accession>A0A6N2NH38</accession>
<dbReference type="PANTHER" id="PTHR43570:SF16">
    <property type="entry name" value="ALDEHYDE DEHYDROGENASE TYPE III, ISOFORM Q"/>
    <property type="match status" value="1"/>
</dbReference>
<dbReference type="Gene3D" id="3.40.605.10">
    <property type="entry name" value="Aldehyde Dehydrogenase, Chain A, domain 1"/>
    <property type="match status" value="1"/>
</dbReference>
<dbReference type="GO" id="GO:0004029">
    <property type="term" value="F:aldehyde dehydrogenase (NAD+) activity"/>
    <property type="evidence" value="ECO:0007669"/>
    <property type="project" value="TreeGrafter"/>
</dbReference>
<dbReference type="Pfam" id="PF00171">
    <property type="entry name" value="Aldedh"/>
    <property type="match status" value="1"/>
</dbReference>
<dbReference type="InterPro" id="IPR016163">
    <property type="entry name" value="Ald_DH_C"/>
</dbReference>
<dbReference type="EMBL" id="CAADRP010002263">
    <property type="protein sequence ID" value="VFU64905.1"/>
    <property type="molecule type" value="Genomic_DNA"/>
</dbReference>
<proteinExistence type="inferred from homology"/>
<evidence type="ECO:0000256" key="1">
    <source>
        <dbReference type="ARBA" id="ARBA00009986"/>
    </source>
</evidence>
<gene>
    <name evidence="4" type="ORF">SVIM_LOCUS497174</name>
</gene>
<protein>
    <recommendedName>
        <fullName evidence="3">Aldehyde dehydrogenase domain-containing protein</fullName>
    </recommendedName>
</protein>
<organism evidence="4">
    <name type="scientific">Salix viminalis</name>
    <name type="common">Common osier</name>
    <name type="synonym">Basket willow</name>
    <dbReference type="NCBI Taxonomy" id="40686"/>
    <lineage>
        <taxon>Eukaryota</taxon>
        <taxon>Viridiplantae</taxon>
        <taxon>Streptophyta</taxon>
        <taxon>Embryophyta</taxon>
        <taxon>Tracheophyta</taxon>
        <taxon>Spermatophyta</taxon>
        <taxon>Magnoliopsida</taxon>
        <taxon>eudicotyledons</taxon>
        <taxon>Gunneridae</taxon>
        <taxon>Pentapetalae</taxon>
        <taxon>rosids</taxon>
        <taxon>fabids</taxon>
        <taxon>Malpighiales</taxon>
        <taxon>Salicaceae</taxon>
        <taxon>Saliceae</taxon>
        <taxon>Salix</taxon>
    </lineage>
</organism>